<sequence length="255" mass="28674">MESLFCPSSVEYWNQRYLELVMLCYSNKPFRNSAPYDWYNEWPALKPHLPVELKESSHVLHIGCGTSRLGQALFDEGVRDVKNIDTSVSCIKAMKDLYPYLDYEVMDATEIGTLLPELSYDIVIDKGCMDTVLCSENFDVLVPKMLEGIHRVLRDSGVLMVVSVGCPANRMMYLETSGLWSVTVARIPKRHIELIDAGELSVNLSPCSPSDDLCEKYFDGASDGSHTASANEQADFSALLDERRHHFIYICAKVG</sequence>
<dbReference type="Proteomes" id="UP001195914">
    <property type="component" value="Unassembled WGS sequence"/>
</dbReference>
<dbReference type="AlphaFoldDB" id="A0AAD9GIE8"/>
<gene>
    <name evidence="5" type="ORF">X943_003285</name>
</gene>
<organism evidence="5 6">
    <name type="scientific">Babesia divergens</name>
    <dbReference type="NCBI Taxonomy" id="32595"/>
    <lineage>
        <taxon>Eukaryota</taxon>
        <taxon>Sar</taxon>
        <taxon>Alveolata</taxon>
        <taxon>Apicomplexa</taxon>
        <taxon>Aconoidasida</taxon>
        <taxon>Piroplasmida</taxon>
        <taxon>Babesiidae</taxon>
        <taxon>Babesia</taxon>
    </lineage>
</organism>
<dbReference type="GO" id="GO:0032259">
    <property type="term" value="P:methylation"/>
    <property type="evidence" value="ECO:0007669"/>
    <property type="project" value="UniProtKB-KW"/>
</dbReference>
<reference evidence="5" key="2">
    <citation type="submission" date="2021-05" db="EMBL/GenBank/DDBJ databases">
        <authorList>
            <person name="Pain A."/>
        </authorList>
    </citation>
    <scope>NUCLEOTIDE SEQUENCE</scope>
    <source>
        <strain evidence="5">1802A</strain>
    </source>
</reference>
<dbReference type="InterPro" id="IPR025714">
    <property type="entry name" value="Methyltranfer_dom"/>
</dbReference>
<dbReference type="EMBL" id="JAHBMH010000024">
    <property type="protein sequence ID" value="KAK1938671.1"/>
    <property type="molecule type" value="Genomic_DNA"/>
</dbReference>
<dbReference type="GO" id="GO:0008168">
    <property type="term" value="F:methyltransferase activity"/>
    <property type="evidence" value="ECO:0007669"/>
    <property type="project" value="UniProtKB-KW"/>
</dbReference>
<dbReference type="CDD" id="cd02440">
    <property type="entry name" value="AdoMet_MTases"/>
    <property type="match status" value="1"/>
</dbReference>
<dbReference type="InterPro" id="IPR051419">
    <property type="entry name" value="Lys/N-term_MeTrsfase_sf"/>
</dbReference>
<keyword evidence="6" id="KW-1185">Reference proteome</keyword>
<dbReference type="InterPro" id="IPR029063">
    <property type="entry name" value="SAM-dependent_MTases_sf"/>
</dbReference>
<evidence type="ECO:0000256" key="1">
    <source>
        <dbReference type="ARBA" id="ARBA00008361"/>
    </source>
</evidence>
<evidence type="ECO:0000259" key="4">
    <source>
        <dbReference type="Pfam" id="PF13847"/>
    </source>
</evidence>
<reference evidence="5" key="1">
    <citation type="journal article" date="2014" name="Nucleic Acids Res.">
        <title>The evolutionary dynamics of variant antigen genes in Babesia reveal a history of genomic innovation underlying host-parasite interaction.</title>
        <authorList>
            <person name="Jackson A.P."/>
            <person name="Otto T.D."/>
            <person name="Darby A."/>
            <person name="Ramaprasad A."/>
            <person name="Xia D."/>
            <person name="Echaide I.E."/>
            <person name="Farber M."/>
            <person name="Gahlot S."/>
            <person name="Gamble J."/>
            <person name="Gupta D."/>
            <person name="Gupta Y."/>
            <person name="Jackson L."/>
            <person name="Malandrin L."/>
            <person name="Malas T.B."/>
            <person name="Moussa E."/>
            <person name="Nair M."/>
            <person name="Reid A.J."/>
            <person name="Sanders M."/>
            <person name="Sharma J."/>
            <person name="Tracey A."/>
            <person name="Quail M.A."/>
            <person name="Weir W."/>
            <person name="Wastling J.M."/>
            <person name="Hall N."/>
            <person name="Willadsen P."/>
            <person name="Lingelbach K."/>
            <person name="Shiels B."/>
            <person name="Tait A."/>
            <person name="Berriman M."/>
            <person name="Allred D.R."/>
            <person name="Pain A."/>
        </authorList>
    </citation>
    <scope>NUCLEOTIDE SEQUENCE</scope>
    <source>
        <strain evidence="5">1802A</strain>
    </source>
</reference>
<dbReference type="Pfam" id="PF13847">
    <property type="entry name" value="Methyltransf_31"/>
    <property type="match status" value="1"/>
</dbReference>
<evidence type="ECO:0000313" key="6">
    <source>
        <dbReference type="Proteomes" id="UP001195914"/>
    </source>
</evidence>
<dbReference type="Gene3D" id="3.40.50.150">
    <property type="entry name" value="Vaccinia Virus protein VP39"/>
    <property type="match status" value="1"/>
</dbReference>
<name>A0AAD9GIE8_BABDI</name>
<protein>
    <submittedName>
        <fullName evidence="5">Methyltransferase-like protein 13, related</fullName>
    </submittedName>
</protein>
<dbReference type="PANTHER" id="PTHR12176">
    <property type="entry name" value="SAM-DEPENDENT METHYLTRANSFERASE SUPERFAMILY PROTEIN"/>
    <property type="match status" value="1"/>
</dbReference>
<feature type="domain" description="Methyltransferase" evidence="4">
    <location>
        <begin position="54"/>
        <end position="165"/>
    </location>
</feature>
<evidence type="ECO:0000313" key="5">
    <source>
        <dbReference type="EMBL" id="KAK1938671.1"/>
    </source>
</evidence>
<dbReference type="PANTHER" id="PTHR12176:SF79">
    <property type="entry name" value="METHYLTRANSFERASE TYPE 11 DOMAIN-CONTAINING PROTEIN"/>
    <property type="match status" value="1"/>
</dbReference>
<accession>A0AAD9GIE8</accession>
<comment type="similarity">
    <text evidence="1">Belongs to the methyltransferase superfamily.</text>
</comment>
<comment type="caution">
    <text evidence="5">The sequence shown here is derived from an EMBL/GenBank/DDBJ whole genome shotgun (WGS) entry which is preliminary data.</text>
</comment>
<keyword evidence="3" id="KW-0808">Transferase</keyword>
<keyword evidence="2 5" id="KW-0489">Methyltransferase</keyword>
<dbReference type="SUPFAM" id="SSF53335">
    <property type="entry name" value="S-adenosyl-L-methionine-dependent methyltransferases"/>
    <property type="match status" value="1"/>
</dbReference>
<evidence type="ECO:0000256" key="3">
    <source>
        <dbReference type="ARBA" id="ARBA00022679"/>
    </source>
</evidence>
<proteinExistence type="inferred from homology"/>
<evidence type="ECO:0000256" key="2">
    <source>
        <dbReference type="ARBA" id="ARBA00022603"/>
    </source>
</evidence>